<evidence type="ECO:0000256" key="7">
    <source>
        <dbReference type="SAM" id="Phobius"/>
    </source>
</evidence>
<dbReference type="Proteomes" id="UP000075886">
    <property type="component" value="Unassembled WGS sequence"/>
</dbReference>
<dbReference type="SUPFAM" id="SSF53448">
    <property type="entry name" value="Nucleotide-diphospho-sugar transferases"/>
    <property type="match status" value="1"/>
</dbReference>
<dbReference type="InterPro" id="IPR051981">
    <property type="entry name" value="Glycosyltransf_32"/>
</dbReference>
<dbReference type="EMBL" id="AXCN02000788">
    <property type="status" value="NOT_ANNOTATED_CDS"/>
    <property type="molecule type" value="Genomic_DNA"/>
</dbReference>
<dbReference type="GO" id="GO:0035248">
    <property type="term" value="F:alpha-1,4-N-acetylgalactosaminyltransferase activity"/>
    <property type="evidence" value="ECO:0007669"/>
    <property type="project" value="TreeGrafter"/>
</dbReference>
<sequence length="350" mass="40157">MMISARWNQNLRSIGAVIVLLLIVRFFYVHRPTETAKLPDDIFEKDPGFLESYDSSEELHRYSSVYFIETSAPFRSVVTVEPRQACAIEAAARANPRKKIIVLFASWTKFSDSGKVSFPDLPALIRFPNVHFRWLDVERITRDTPVYDVLKSEELYRRTNGAEYLSEVLRLVLLYRYGGIYLDLDVVTLKSLDFYNPNFVGAETERLVGSSVIGLERHGYGETFAKRSLDNFKYFNNQHNVRNGSFLLTYQVVQSCEKLSLDEVVQGGCGGLLEVYPQHFFHPFNEGDVELMFDSGRLEEAKKRISKAMTVHMLHRTSRKMRIDGNGKTGYEMIAKTYCPVVYGENSGNF</sequence>
<reference evidence="9" key="2">
    <citation type="submission" date="2020-05" db="UniProtKB">
        <authorList>
            <consortium name="EnsemblMetazoa"/>
        </authorList>
    </citation>
    <scope>IDENTIFICATION</scope>
    <source>
        <strain evidence="9">FAR1</strain>
    </source>
</reference>
<evidence type="ECO:0000256" key="3">
    <source>
        <dbReference type="ARBA" id="ARBA00022676"/>
    </source>
</evidence>
<dbReference type="Pfam" id="PF04488">
    <property type="entry name" value="Gly_transf_sug"/>
    <property type="match status" value="1"/>
</dbReference>
<protein>
    <recommendedName>
        <fullName evidence="8">Alpha 1,4-glycosyltransferase domain-containing protein</fullName>
    </recommendedName>
</protein>
<organism evidence="9 10">
    <name type="scientific">Anopheles farauti</name>
    <dbReference type="NCBI Taxonomy" id="69004"/>
    <lineage>
        <taxon>Eukaryota</taxon>
        <taxon>Metazoa</taxon>
        <taxon>Ecdysozoa</taxon>
        <taxon>Arthropoda</taxon>
        <taxon>Hexapoda</taxon>
        <taxon>Insecta</taxon>
        <taxon>Pterygota</taxon>
        <taxon>Neoptera</taxon>
        <taxon>Endopterygota</taxon>
        <taxon>Diptera</taxon>
        <taxon>Nematocera</taxon>
        <taxon>Culicoidea</taxon>
        <taxon>Culicidae</taxon>
        <taxon>Anophelinae</taxon>
        <taxon>Anopheles</taxon>
    </lineage>
</organism>
<keyword evidence="7" id="KW-1133">Transmembrane helix</keyword>
<evidence type="ECO:0000256" key="1">
    <source>
        <dbReference type="ARBA" id="ARBA00004323"/>
    </source>
</evidence>
<dbReference type="STRING" id="69004.A0A182QVJ1"/>
<dbReference type="PANTHER" id="PTHR12042">
    <property type="entry name" value="LACTOSYLCERAMIDE 4-ALPHA-GALACTOSYLTRANSFERASE ALPHA- 1,4-GALACTOSYLTRANSFERASE"/>
    <property type="match status" value="1"/>
</dbReference>
<evidence type="ECO:0000313" key="9">
    <source>
        <dbReference type="EnsemblMetazoa" id="AFAF017728-PA"/>
    </source>
</evidence>
<feature type="domain" description="Alpha 1,4-glycosyltransferase" evidence="8">
    <location>
        <begin position="219"/>
        <end position="344"/>
    </location>
</feature>
<keyword evidence="3" id="KW-0328">Glycosyltransferase</keyword>
<keyword evidence="7" id="KW-0812">Transmembrane</keyword>
<evidence type="ECO:0000256" key="6">
    <source>
        <dbReference type="ARBA" id="ARBA00023136"/>
    </source>
</evidence>
<keyword evidence="10" id="KW-1185">Reference proteome</keyword>
<feature type="transmembrane region" description="Helical" evidence="7">
    <location>
        <begin position="12"/>
        <end position="29"/>
    </location>
</feature>
<dbReference type="InterPro" id="IPR007577">
    <property type="entry name" value="GlycoTrfase_DXD_sugar-bd_CS"/>
</dbReference>
<keyword evidence="6 7" id="KW-0472">Membrane</keyword>
<evidence type="ECO:0000256" key="2">
    <source>
        <dbReference type="ARBA" id="ARBA00009003"/>
    </source>
</evidence>
<dbReference type="InterPro" id="IPR029044">
    <property type="entry name" value="Nucleotide-diphossugar_trans"/>
</dbReference>
<evidence type="ECO:0000313" key="10">
    <source>
        <dbReference type="Proteomes" id="UP000075886"/>
    </source>
</evidence>
<dbReference type="EnsemblMetazoa" id="AFAF017728-RA">
    <property type="protein sequence ID" value="AFAF017728-PA"/>
    <property type="gene ID" value="AFAF017728"/>
</dbReference>
<evidence type="ECO:0000259" key="8">
    <source>
        <dbReference type="Pfam" id="PF04572"/>
    </source>
</evidence>
<dbReference type="InterPro" id="IPR007652">
    <property type="entry name" value="A1-4-GlycosylTfrase_dom"/>
</dbReference>
<comment type="subcellular location">
    <subcellularLocation>
        <location evidence="1">Golgi apparatus membrane</location>
        <topology evidence="1">Single-pass type II membrane protein</topology>
    </subcellularLocation>
</comment>
<keyword evidence="5" id="KW-0333">Golgi apparatus</keyword>
<dbReference type="Pfam" id="PF04572">
    <property type="entry name" value="Gb3_synth"/>
    <property type="match status" value="1"/>
</dbReference>
<dbReference type="VEuPathDB" id="VectorBase:AFAF017728"/>
<evidence type="ECO:0000256" key="5">
    <source>
        <dbReference type="ARBA" id="ARBA00023034"/>
    </source>
</evidence>
<keyword evidence="4" id="KW-0808">Transferase</keyword>
<dbReference type="Gene3D" id="3.90.550.20">
    <property type="match status" value="1"/>
</dbReference>
<dbReference type="GO" id="GO:0006688">
    <property type="term" value="P:glycosphingolipid biosynthetic process"/>
    <property type="evidence" value="ECO:0007669"/>
    <property type="project" value="TreeGrafter"/>
</dbReference>
<dbReference type="GO" id="GO:0000139">
    <property type="term" value="C:Golgi membrane"/>
    <property type="evidence" value="ECO:0007669"/>
    <property type="project" value="UniProtKB-SubCell"/>
</dbReference>
<proteinExistence type="inferred from homology"/>
<dbReference type="AlphaFoldDB" id="A0A182QVJ1"/>
<dbReference type="PANTHER" id="PTHR12042:SF21">
    <property type="entry name" value="ALPHA1,4-GALACTOSYLTRANSFERASE 1-RELATED"/>
    <property type="match status" value="1"/>
</dbReference>
<evidence type="ECO:0000256" key="4">
    <source>
        <dbReference type="ARBA" id="ARBA00022679"/>
    </source>
</evidence>
<name>A0A182QVJ1_9DIPT</name>
<comment type="similarity">
    <text evidence="2">Belongs to the glycosyltransferase 32 family.</text>
</comment>
<reference evidence="10" key="1">
    <citation type="submission" date="2014-01" db="EMBL/GenBank/DDBJ databases">
        <title>The Genome Sequence of Anopheles farauti FAR1 (V2).</title>
        <authorList>
            <consortium name="The Broad Institute Genomics Platform"/>
            <person name="Neafsey D.E."/>
            <person name="Besansky N."/>
            <person name="Howell P."/>
            <person name="Walton C."/>
            <person name="Young S.K."/>
            <person name="Zeng Q."/>
            <person name="Gargeya S."/>
            <person name="Fitzgerald M."/>
            <person name="Haas B."/>
            <person name="Abouelleil A."/>
            <person name="Allen A.W."/>
            <person name="Alvarado L."/>
            <person name="Arachchi H.M."/>
            <person name="Berlin A.M."/>
            <person name="Chapman S.B."/>
            <person name="Gainer-Dewar J."/>
            <person name="Goldberg J."/>
            <person name="Griggs A."/>
            <person name="Gujja S."/>
            <person name="Hansen M."/>
            <person name="Howarth C."/>
            <person name="Imamovic A."/>
            <person name="Ireland A."/>
            <person name="Larimer J."/>
            <person name="McCowan C."/>
            <person name="Murphy C."/>
            <person name="Pearson M."/>
            <person name="Poon T.W."/>
            <person name="Priest M."/>
            <person name="Roberts A."/>
            <person name="Saif S."/>
            <person name="Shea T."/>
            <person name="Sisk P."/>
            <person name="Sykes S."/>
            <person name="Wortman J."/>
            <person name="Nusbaum C."/>
            <person name="Birren B."/>
        </authorList>
    </citation>
    <scope>NUCLEOTIDE SEQUENCE [LARGE SCALE GENOMIC DNA]</scope>
    <source>
        <strain evidence="10">FAR1</strain>
    </source>
</reference>
<accession>A0A182QVJ1</accession>